<evidence type="ECO:0008006" key="4">
    <source>
        <dbReference type="Google" id="ProtNLM"/>
    </source>
</evidence>
<proteinExistence type="predicted"/>
<keyword evidence="1" id="KW-0732">Signal</keyword>
<reference evidence="2" key="1">
    <citation type="submission" date="2020-09" db="EMBL/GenBank/DDBJ databases">
        <authorList>
            <person name="Kim M.K."/>
        </authorList>
    </citation>
    <scope>NUCLEOTIDE SEQUENCE</scope>
    <source>
        <strain evidence="2">BT704</strain>
    </source>
</reference>
<feature type="chain" id="PRO_5038057732" description="T9SS type A sorting domain-containing protein" evidence="1">
    <location>
        <begin position="24"/>
        <end position="134"/>
    </location>
</feature>
<feature type="signal peptide" evidence="1">
    <location>
        <begin position="1"/>
        <end position="23"/>
    </location>
</feature>
<dbReference type="Proteomes" id="UP000653797">
    <property type="component" value="Unassembled WGS sequence"/>
</dbReference>
<organism evidence="2 3">
    <name type="scientific">Spirosoma validum</name>
    <dbReference type="NCBI Taxonomy" id="2771355"/>
    <lineage>
        <taxon>Bacteria</taxon>
        <taxon>Pseudomonadati</taxon>
        <taxon>Bacteroidota</taxon>
        <taxon>Cytophagia</taxon>
        <taxon>Cytophagales</taxon>
        <taxon>Cytophagaceae</taxon>
        <taxon>Spirosoma</taxon>
    </lineage>
</organism>
<dbReference type="AlphaFoldDB" id="A0A927B3B4"/>
<gene>
    <name evidence="2" type="ORF">IC230_16700</name>
</gene>
<evidence type="ECO:0000313" key="3">
    <source>
        <dbReference type="Proteomes" id="UP000653797"/>
    </source>
</evidence>
<dbReference type="RefSeq" id="WP_191040192.1">
    <property type="nucleotide sequence ID" value="NZ_JACXAA010000006.1"/>
</dbReference>
<protein>
    <recommendedName>
        <fullName evidence="4">T9SS type A sorting domain-containing protein</fullName>
    </recommendedName>
</protein>
<evidence type="ECO:0000256" key="1">
    <source>
        <dbReference type="SAM" id="SignalP"/>
    </source>
</evidence>
<dbReference type="EMBL" id="JACXAA010000006">
    <property type="protein sequence ID" value="MBD2754548.1"/>
    <property type="molecule type" value="Genomic_DNA"/>
</dbReference>
<name>A0A927B3B4_9BACT</name>
<sequence length="134" mass="14294">MKTFAQSLLTALLLSTATLASTAATTPTAANPTVTTDSYKVAVFPSSTPSKLNVFVERTPGQMMLVSIKGTDGRVLARQIVNKKQGNFHFQFDMSELQDGAYSVELSAGNDVTVYPVTLATQHAQAPARTITLN</sequence>
<comment type="caution">
    <text evidence="2">The sequence shown here is derived from an EMBL/GenBank/DDBJ whole genome shotgun (WGS) entry which is preliminary data.</text>
</comment>
<evidence type="ECO:0000313" key="2">
    <source>
        <dbReference type="EMBL" id="MBD2754548.1"/>
    </source>
</evidence>
<accession>A0A927B3B4</accession>
<keyword evidence="3" id="KW-1185">Reference proteome</keyword>